<keyword evidence="1" id="KW-0418">Kinase</keyword>
<dbReference type="Gene3D" id="3.40.50.300">
    <property type="entry name" value="P-loop containing nucleotide triphosphate hydrolases"/>
    <property type="match status" value="1"/>
</dbReference>
<organism evidence="1 2">
    <name type="scientific">Paraburkholderia ribeironis</name>
    <dbReference type="NCBI Taxonomy" id="1247936"/>
    <lineage>
        <taxon>Bacteria</taxon>
        <taxon>Pseudomonadati</taxon>
        <taxon>Pseudomonadota</taxon>
        <taxon>Betaproteobacteria</taxon>
        <taxon>Burkholderiales</taxon>
        <taxon>Burkholderiaceae</taxon>
        <taxon>Paraburkholderia</taxon>
    </lineage>
</organism>
<dbReference type="AlphaFoldDB" id="A0A1N7SRW0"/>
<dbReference type="STRING" id="1247936.BN2475_1640008"/>
<sequence>MKNTFVAGIHAVGKSYLCGRAAVAGWVHSSASTLIKQELGGANWTGAKLVDDPDRNQKALIAAVKRINGEGQRLLLDGHFVLRDARDECVFLGAEVFADLILDAVVLIEAPASLIADRLQSRDGVARRVADIEEFQLAERRQAETVCAALGLKLTVLSMPSDDEFLASLGNH</sequence>
<name>A0A1N7SRW0_9BURK</name>
<dbReference type="GO" id="GO:0016301">
    <property type="term" value="F:kinase activity"/>
    <property type="evidence" value="ECO:0007669"/>
    <property type="project" value="UniProtKB-KW"/>
</dbReference>
<keyword evidence="1" id="KW-0808">Transferase</keyword>
<keyword evidence="2" id="KW-1185">Reference proteome</keyword>
<dbReference type="Pfam" id="PF13207">
    <property type="entry name" value="AAA_17"/>
    <property type="match status" value="1"/>
</dbReference>
<protein>
    <submittedName>
        <fullName evidence="1">Putative adenylate kinase</fullName>
    </submittedName>
</protein>
<dbReference type="Proteomes" id="UP000187012">
    <property type="component" value="Unassembled WGS sequence"/>
</dbReference>
<dbReference type="EMBL" id="CYGX02000164">
    <property type="protein sequence ID" value="SIT49653.1"/>
    <property type="molecule type" value="Genomic_DNA"/>
</dbReference>
<dbReference type="RefSeq" id="WP_094783471.1">
    <property type="nucleotide sequence ID" value="NZ_CYGX02000164.1"/>
</dbReference>
<accession>A0A1N7SRW0</accession>
<evidence type="ECO:0000313" key="1">
    <source>
        <dbReference type="EMBL" id="SIT49653.1"/>
    </source>
</evidence>
<reference evidence="1 2" key="1">
    <citation type="submission" date="2016-12" db="EMBL/GenBank/DDBJ databases">
        <authorList>
            <person name="Song W.-J."/>
            <person name="Kurnit D.M."/>
        </authorList>
    </citation>
    <scope>NUCLEOTIDE SEQUENCE [LARGE SCALE GENOMIC DNA]</scope>
    <source>
        <strain evidence="1 2">STM7296</strain>
    </source>
</reference>
<dbReference type="InterPro" id="IPR027417">
    <property type="entry name" value="P-loop_NTPase"/>
</dbReference>
<dbReference type="SUPFAM" id="SSF52540">
    <property type="entry name" value="P-loop containing nucleoside triphosphate hydrolases"/>
    <property type="match status" value="1"/>
</dbReference>
<gene>
    <name evidence="1" type="ORF">BN2475_1640008</name>
</gene>
<proteinExistence type="predicted"/>
<evidence type="ECO:0000313" key="2">
    <source>
        <dbReference type="Proteomes" id="UP000187012"/>
    </source>
</evidence>
<dbReference type="OrthoDB" id="1850524at2"/>